<accession>A0A323V984</accession>
<dbReference type="AlphaFoldDB" id="A0A323V984"/>
<gene>
    <name evidence="4" type="ORF">DMO24_10875</name>
    <name evidence="3" type="ORF">FHX36_000269</name>
</gene>
<keyword evidence="5" id="KW-1185">Reference proteome</keyword>
<keyword evidence="2" id="KW-0472">Membrane</keyword>
<evidence type="ECO:0000313" key="3">
    <source>
        <dbReference type="EMBL" id="MBB3674534.1"/>
    </source>
</evidence>
<organism evidence="4 5">
    <name type="scientific">Modestobacter versicolor</name>
    <dbReference type="NCBI Taxonomy" id="429133"/>
    <lineage>
        <taxon>Bacteria</taxon>
        <taxon>Bacillati</taxon>
        <taxon>Actinomycetota</taxon>
        <taxon>Actinomycetes</taxon>
        <taxon>Geodermatophilales</taxon>
        <taxon>Geodermatophilaceae</taxon>
        <taxon>Modestobacter</taxon>
    </lineage>
</organism>
<evidence type="ECO:0000313" key="4">
    <source>
        <dbReference type="EMBL" id="PZA21324.1"/>
    </source>
</evidence>
<comment type="caution">
    <text evidence="4">The sequence shown here is derived from an EMBL/GenBank/DDBJ whole genome shotgun (WGS) entry which is preliminary data.</text>
</comment>
<reference evidence="3 6" key="2">
    <citation type="submission" date="2020-08" db="EMBL/GenBank/DDBJ databases">
        <title>Sequencing the genomes of 1000 actinobacteria strains.</title>
        <authorList>
            <person name="Klenk H.-P."/>
        </authorList>
    </citation>
    <scope>NUCLEOTIDE SEQUENCE [LARGE SCALE GENOMIC DNA]</scope>
    <source>
        <strain evidence="3 6">DSM 16678</strain>
    </source>
</reference>
<reference evidence="4 5" key="1">
    <citation type="submission" date="2018-06" db="EMBL/GenBank/DDBJ databases">
        <title>Draft genome sequence of Modestobacter versicolor CP153-2.</title>
        <authorList>
            <person name="Gundlapally S.R."/>
        </authorList>
    </citation>
    <scope>NUCLEOTIDE SEQUENCE [LARGE SCALE GENOMIC DNA]</scope>
    <source>
        <strain evidence="4 5">CP153-2</strain>
    </source>
</reference>
<keyword evidence="2" id="KW-1133">Transmembrane helix</keyword>
<dbReference type="Proteomes" id="UP000580718">
    <property type="component" value="Unassembled WGS sequence"/>
</dbReference>
<keyword evidence="2" id="KW-0812">Transmembrane</keyword>
<evidence type="ECO:0000256" key="2">
    <source>
        <dbReference type="SAM" id="Phobius"/>
    </source>
</evidence>
<feature type="transmembrane region" description="Helical" evidence="2">
    <location>
        <begin position="35"/>
        <end position="56"/>
    </location>
</feature>
<dbReference type="RefSeq" id="WP_110552304.1">
    <property type="nucleotide sequence ID" value="NZ_JACIBU010000001.1"/>
</dbReference>
<feature type="compositionally biased region" description="Pro residues" evidence="1">
    <location>
        <begin position="94"/>
        <end position="111"/>
    </location>
</feature>
<feature type="compositionally biased region" description="Low complexity" evidence="1">
    <location>
        <begin position="112"/>
        <end position="124"/>
    </location>
</feature>
<proteinExistence type="predicted"/>
<name>A0A323V984_9ACTN</name>
<feature type="region of interest" description="Disordered" evidence="1">
    <location>
        <begin position="84"/>
        <end position="138"/>
    </location>
</feature>
<protein>
    <submittedName>
        <fullName evidence="4">Uncharacterized protein</fullName>
    </submittedName>
</protein>
<evidence type="ECO:0000313" key="5">
    <source>
        <dbReference type="Proteomes" id="UP000247602"/>
    </source>
</evidence>
<dbReference type="Proteomes" id="UP000247602">
    <property type="component" value="Unassembled WGS sequence"/>
</dbReference>
<dbReference type="EMBL" id="JACIBU010000001">
    <property type="protein sequence ID" value="MBB3674534.1"/>
    <property type="molecule type" value="Genomic_DNA"/>
</dbReference>
<evidence type="ECO:0000313" key="6">
    <source>
        <dbReference type="Proteomes" id="UP000580718"/>
    </source>
</evidence>
<sequence>MRVAFLVYGVLYVVIEVVGYQLEQVSWPEITPLDVATALTNAFLTVAVLVAVLVAVDVLGHRWRRHLQAVRLEEARLAAEEWAGPGPITVPSWRPGPLPQPRALPAGPPPAARAQADNAYARQAWPEDAGTDRSRRLL</sequence>
<dbReference type="EMBL" id="QKNV01000097">
    <property type="protein sequence ID" value="PZA21324.1"/>
    <property type="molecule type" value="Genomic_DNA"/>
</dbReference>
<evidence type="ECO:0000256" key="1">
    <source>
        <dbReference type="SAM" id="MobiDB-lite"/>
    </source>
</evidence>